<dbReference type="Pfam" id="PF10097">
    <property type="entry name" value="DUF2335"/>
    <property type="match status" value="1"/>
</dbReference>
<keyword evidence="2" id="KW-0472">Membrane</keyword>
<dbReference type="KEGG" id="azz:DEW08_01625"/>
<dbReference type="Proteomes" id="UP000245629">
    <property type="component" value="Chromosome 1"/>
</dbReference>
<reference evidence="4" key="1">
    <citation type="submission" date="2018-05" db="EMBL/GenBank/DDBJ databases">
        <title>Azospirillum thermophila sp. nov., a novel isolated from hot spring.</title>
        <authorList>
            <person name="Zhao Z."/>
        </authorList>
    </citation>
    <scope>NUCLEOTIDE SEQUENCE [LARGE SCALE GENOMIC DNA]</scope>
    <source>
        <strain evidence="4">CFH 70021</strain>
    </source>
</reference>
<accession>A0A2S2CKL2</accession>
<protein>
    <recommendedName>
        <fullName evidence="5">DUF2335 domain-containing protein</fullName>
    </recommendedName>
</protein>
<proteinExistence type="predicted"/>
<feature type="region of interest" description="Disordered" evidence="1">
    <location>
        <begin position="183"/>
        <end position="208"/>
    </location>
</feature>
<keyword evidence="4" id="KW-1185">Reference proteome</keyword>
<evidence type="ECO:0000313" key="4">
    <source>
        <dbReference type="Proteomes" id="UP000245629"/>
    </source>
</evidence>
<feature type="transmembrane region" description="Helical" evidence="2">
    <location>
        <begin position="153"/>
        <end position="171"/>
    </location>
</feature>
<sequence>MHSAGTTKFEIVEQSTEGTVKPAQRDGAPSASEADVLAPVRVEERIERALGGVVPPDKLPKATEQVLAVVAKEFFQGPLPPPEQFSQYDHVLPGAADRILQMAESEQAHRIFWEQTAIRAETRSSFLGLCFGFLALVVLVSAAVACAYLGKDALAGALIGATTLGLIPAFIKGRGLFNWFDSAKQQPEAPPPQKRKPQQNRRTKKTSR</sequence>
<feature type="region of interest" description="Disordered" evidence="1">
    <location>
        <begin position="1"/>
        <end position="33"/>
    </location>
</feature>
<keyword evidence="2" id="KW-0812">Transmembrane</keyword>
<name>A0A2S2CKL2_9PROT</name>
<keyword evidence="2" id="KW-1133">Transmembrane helix</keyword>
<organism evidence="3 4">
    <name type="scientific">Azospirillum thermophilum</name>
    <dbReference type="NCBI Taxonomy" id="2202148"/>
    <lineage>
        <taxon>Bacteria</taxon>
        <taxon>Pseudomonadati</taxon>
        <taxon>Pseudomonadota</taxon>
        <taxon>Alphaproteobacteria</taxon>
        <taxon>Rhodospirillales</taxon>
        <taxon>Azospirillaceae</taxon>
        <taxon>Azospirillum</taxon>
    </lineage>
</organism>
<dbReference type="InterPro" id="IPR019284">
    <property type="entry name" value="RP532"/>
</dbReference>
<feature type="transmembrane region" description="Helical" evidence="2">
    <location>
        <begin position="126"/>
        <end position="147"/>
    </location>
</feature>
<evidence type="ECO:0000256" key="2">
    <source>
        <dbReference type="SAM" id="Phobius"/>
    </source>
</evidence>
<dbReference type="OrthoDB" id="7366810at2"/>
<dbReference type="RefSeq" id="WP_109323894.1">
    <property type="nucleotide sequence ID" value="NZ_CP029352.1"/>
</dbReference>
<dbReference type="AlphaFoldDB" id="A0A2S2CKL2"/>
<gene>
    <name evidence="3" type="ORF">DEW08_01625</name>
</gene>
<dbReference type="EMBL" id="CP029352">
    <property type="protein sequence ID" value="AWK85055.1"/>
    <property type="molecule type" value="Genomic_DNA"/>
</dbReference>
<feature type="compositionally biased region" description="Basic residues" evidence="1">
    <location>
        <begin position="193"/>
        <end position="208"/>
    </location>
</feature>
<evidence type="ECO:0008006" key="5">
    <source>
        <dbReference type="Google" id="ProtNLM"/>
    </source>
</evidence>
<evidence type="ECO:0000256" key="1">
    <source>
        <dbReference type="SAM" id="MobiDB-lite"/>
    </source>
</evidence>
<evidence type="ECO:0000313" key="3">
    <source>
        <dbReference type="EMBL" id="AWK85055.1"/>
    </source>
</evidence>